<dbReference type="Proteomes" id="UP000241769">
    <property type="component" value="Unassembled WGS sequence"/>
</dbReference>
<feature type="compositionally biased region" description="Basic and acidic residues" evidence="7">
    <location>
        <begin position="389"/>
        <end position="406"/>
    </location>
</feature>
<dbReference type="InParanoid" id="A0A2P6N4L4"/>
<comment type="subcellular location">
    <subcellularLocation>
        <location evidence="1">Cytoplasm</location>
    </subcellularLocation>
</comment>
<sequence>MPKEQKLVNVDPQEEEEEHQEEEEREEDDDELELDPEQEEEIRRLTVEITKMEKAGNKEALADLLRQLSAVQSDSEQTLPSAIENLEKEIKLRQELKQKEELSKVRKNLFVLRQAILDWEGAVAVMEEAAQEATKNKDFAEEADAYSELATAFLAKFEMDKEMQDEDEDEEDEEVSEDVAKAMSYAEKALKICYDKNTDDKLMESVVALRANHAIAEAYMHLGQFDKAIPHWDQVLELTRGIDEEVSVKFDSFTSASKAFYAYAEALIASEEPDEAKSKEFAEKALGLFKESRGLLEAEDYENHIVAVSGLVSCYDLLKQKKECIEAQREIYDMEVKLDNEEQQIEALMTLVDMYNENDQKEEALQEIEKAKKLAESLELSDVVDQLNEMKEEIQPKKRKGGEEKRNPKKQKK</sequence>
<dbReference type="InterPro" id="IPR019734">
    <property type="entry name" value="TPR_rpt"/>
</dbReference>
<dbReference type="PANTHER" id="PTHR46630">
    <property type="entry name" value="TETRATRICOPEPTIDE REPEAT PROTEIN 29"/>
    <property type="match status" value="1"/>
</dbReference>
<gene>
    <name evidence="8" type="ORF">PROFUN_01057</name>
</gene>
<dbReference type="InterPro" id="IPR051476">
    <property type="entry name" value="Bac_ResReg_Asp_Phosphatase"/>
</dbReference>
<evidence type="ECO:0000256" key="2">
    <source>
        <dbReference type="ARBA" id="ARBA00022490"/>
    </source>
</evidence>
<keyword evidence="9" id="KW-1185">Reference proteome</keyword>
<protein>
    <recommendedName>
        <fullName evidence="5">Tetratricopeptide repeat protein 29</fullName>
    </recommendedName>
</protein>
<comment type="caution">
    <text evidence="8">The sequence shown here is derived from an EMBL/GenBank/DDBJ whole genome shotgun (WGS) entry which is preliminary data.</text>
</comment>
<dbReference type="GO" id="GO:0003341">
    <property type="term" value="P:cilium movement"/>
    <property type="evidence" value="ECO:0007669"/>
    <property type="project" value="TreeGrafter"/>
</dbReference>
<evidence type="ECO:0000256" key="6">
    <source>
        <dbReference type="SAM" id="Coils"/>
    </source>
</evidence>
<dbReference type="SMART" id="SM00028">
    <property type="entry name" value="TPR"/>
    <property type="match status" value="2"/>
</dbReference>
<evidence type="ECO:0000256" key="7">
    <source>
        <dbReference type="SAM" id="MobiDB-lite"/>
    </source>
</evidence>
<name>A0A2P6N4L4_9EUKA</name>
<evidence type="ECO:0000256" key="1">
    <source>
        <dbReference type="ARBA" id="ARBA00004496"/>
    </source>
</evidence>
<organism evidence="8 9">
    <name type="scientific">Planoprotostelium fungivorum</name>
    <dbReference type="NCBI Taxonomy" id="1890364"/>
    <lineage>
        <taxon>Eukaryota</taxon>
        <taxon>Amoebozoa</taxon>
        <taxon>Evosea</taxon>
        <taxon>Variosea</taxon>
        <taxon>Cavosteliida</taxon>
        <taxon>Cavosteliaceae</taxon>
        <taxon>Planoprotostelium</taxon>
    </lineage>
</organism>
<accession>A0A2P6N4L4</accession>
<dbReference type="GO" id="GO:0005737">
    <property type="term" value="C:cytoplasm"/>
    <property type="evidence" value="ECO:0007669"/>
    <property type="project" value="UniProtKB-SubCell"/>
</dbReference>
<proteinExistence type="predicted"/>
<keyword evidence="3" id="KW-0677">Repeat</keyword>
<feature type="coiled-coil region" evidence="6">
    <location>
        <begin position="324"/>
        <end position="381"/>
    </location>
</feature>
<feature type="compositionally biased region" description="Acidic residues" evidence="7">
    <location>
        <begin position="12"/>
        <end position="40"/>
    </location>
</feature>
<feature type="region of interest" description="Disordered" evidence="7">
    <location>
        <begin position="1"/>
        <end position="40"/>
    </location>
</feature>
<dbReference type="Pfam" id="PF13181">
    <property type="entry name" value="TPR_8"/>
    <property type="match status" value="1"/>
</dbReference>
<evidence type="ECO:0000256" key="5">
    <source>
        <dbReference type="ARBA" id="ARBA00040665"/>
    </source>
</evidence>
<evidence type="ECO:0000256" key="3">
    <source>
        <dbReference type="ARBA" id="ARBA00022737"/>
    </source>
</evidence>
<feature type="region of interest" description="Disordered" evidence="7">
    <location>
        <begin position="389"/>
        <end position="413"/>
    </location>
</feature>
<dbReference type="AlphaFoldDB" id="A0A2P6N4L4"/>
<dbReference type="PANTHER" id="PTHR46630:SF1">
    <property type="entry name" value="TETRATRICOPEPTIDE REPEAT PROTEIN 29"/>
    <property type="match status" value="1"/>
</dbReference>
<evidence type="ECO:0000313" key="8">
    <source>
        <dbReference type="EMBL" id="PRP78884.1"/>
    </source>
</evidence>
<feature type="coiled-coil region" evidence="6">
    <location>
        <begin position="83"/>
        <end position="143"/>
    </location>
</feature>
<dbReference type="InterPro" id="IPR011990">
    <property type="entry name" value="TPR-like_helical_dom_sf"/>
</dbReference>
<dbReference type="EMBL" id="MDYQ01000207">
    <property type="protein sequence ID" value="PRP78884.1"/>
    <property type="molecule type" value="Genomic_DNA"/>
</dbReference>
<keyword evidence="6" id="KW-0175">Coiled coil</keyword>
<dbReference type="SUPFAM" id="SSF48452">
    <property type="entry name" value="TPR-like"/>
    <property type="match status" value="2"/>
</dbReference>
<evidence type="ECO:0000256" key="4">
    <source>
        <dbReference type="ARBA" id="ARBA00022803"/>
    </source>
</evidence>
<dbReference type="Gene3D" id="1.25.40.10">
    <property type="entry name" value="Tetratricopeptide repeat domain"/>
    <property type="match status" value="1"/>
</dbReference>
<evidence type="ECO:0000313" key="9">
    <source>
        <dbReference type="Proteomes" id="UP000241769"/>
    </source>
</evidence>
<keyword evidence="4" id="KW-0802">TPR repeat</keyword>
<dbReference type="GO" id="GO:0005929">
    <property type="term" value="C:cilium"/>
    <property type="evidence" value="ECO:0007669"/>
    <property type="project" value="TreeGrafter"/>
</dbReference>
<keyword evidence="2" id="KW-0963">Cytoplasm</keyword>
<reference evidence="8 9" key="1">
    <citation type="journal article" date="2018" name="Genome Biol. Evol.">
        <title>Multiple Roots of Fruiting Body Formation in Amoebozoa.</title>
        <authorList>
            <person name="Hillmann F."/>
            <person name="Forbes G."/>
            <person name="Novohradska S."/>
            <person name="Ferling I."/>
            <person name="Riege K."/>
            <person name="Groth M."/>
            <person name="Westermann M."/>
            <person name="Marz M."/>
            <person name="Spaller T."/>
            <person name="Winckler T."/>
            <person name="Schaap P."/>
            <person name="Glockner G."/>
        </authorList>
    </citation>
    <scope>NUCLEOTIDE SEQUENCE [LARGE SCALE GENOMIC DNA]</scope>
    <source>
        <strain evidence="8 9">Jena</strain>
    </source>
</reference>